<keyword evidence="3" id="KW-1185">Reference proteome</keyword>
<sequence length="314" mass="35429">MTRRSNLATSEGNSYDCLAEEIMPVPTRKDRGTKPKEKLPPEPVEDTPKIDWEKLDAVDVPQTAIDQWHAAASDAARNENLDAFQAVLKSITPVSGLVHLFQHHHNDFADCDLIKIAVIRGCKSIVDCMIVVLGETKFYEFARWGHYLAIHIASIWGHVELVELFHDYHVKTGQPTACSNGETVTGIAQRYRQSEVSDYYAWCDLREKYVRVLASLIRQLDRAAPQHDRAVPQHEPVVYTAEDLDRYRAGCQEKLQQMKAVKFHAMPTAVLLHAIAEACEFRFKVKTFLPRPEDQAKEKGKRGGAKGGAKGKKK</sequence>
<feature type="compositionally biased region" description="Polar residues" evidence="1">
    <location>
        <begin position="1"/>
        <end position="13"/>
    </location>
</feature>
<feature type="compositionally biased region" description="Basic and acidic residues" evidence="1">
    <location>
        <begin position="27"/>
        <end position="47"/>
    </location>
</feature>
<feature type="region of interest" description="Disordered" evidence="1">
    <location>
        <begin position="1"/>
        <end position="47"/>
    </location>
</feature>
<dbReference type="EMBL" id="MTYJ01000070">
    <property type="protein sequence ID" value="OQV16776.1"/>
    <property type="molecule type" value="Genomic_DNA"/>
</dbReference>
<dbReference type="OrthoDB" id="194358at2759"/>
<feature type="compositionally biased region" description="Basic residues" evidence="1">
    <location>
        <begin position="299"/>
        <end position="314"/>
    </location>
</feature>
<protein>
    <submittedName>
        <fullName evidence="2">Uncharacterized protein</fullName>
    </submittedName>
</protein>
<dbReference type="AlphaFoldDB" id="A0A1W0WNI2"/>
<organism evidence="2 3">
    <name type="scientific">Hypsibius exemplaris</name>
    <name type="common">Freshwater tardigrade</name>
    <dbReference type="NCBI Taxonomy" id="2072580"/>
    <lineage>
        <taxon>Eukaryota</taxon>
        <taxon>Metazoa</taxon>
        <taxon>Ecdysozoa</taxon>
        <taxon>Tardigrada</taxon>
        <taxon>Eutardigrada</taxon>
        <taxon>Parachela</taxon>
        <taxon>Hypsibioidea</taxon>
        <taxon>Hypsibiidae</taxon>
        <taxon>Hypsibius</taxon>
    </lineage>
</organism>
<dbReference type="SUPFAM" id="SSF48403">
    <property type="entry name" value="Ankyrin repeat"/>
    <property type="match status" value="1"/>
</dbReference>
<feature type="region of interest" description="Disordered" evidence="1">
    <location>
        <begin position="292"/>
        <end position="314"/>
    </location>
</feature>
<dbReference type="Proteomes" id="UP000192578">
    <property type="component" value="Unassembled WGS sequence"/>
</dbReference>
<evidence type="ECO:0000313" key="3">
    <source>
        <dbReference type="Proteomes" id="UP000192578"/>
    </source>
</evidence>
<dbReference type="InterPro" id="IPR036770">
    <property type="entry name" value="Ankyrin_rpt-contain_sf"/>
</dbReference>
<evidence type="ECO:0000256" key="1">
    <source>
        <dbReference type="SAM" id="MobiDB-lite"/>
    </source>
</evidence>
<gene>
    <name evidence="2" type="ORF">BV898_09132</name>
</gene>
<proteinExistence type="predicted"/>
<name>A0A1W0WNI2_HYPEX</name>
<comment type="caution">
    <text evidence="2">The sequence shown here is derived from an EMBL/GenBank/DDBJ whole genome shotgun (WGS) entry which is preliminary data.</text>
</comment>
<reference evidence="3" key="1">
    <citation type="submission" date="2017-01" db="EMBL/GenBank/DDBJ databases">
        <title>Comparative genomics of anhydrobiosis in the tardigrade Hypsibius dujardini.</title>
        <authorList>
            <person name="Yoshida Y."/>
            <person name="Koutsovoulos G."/>
            <person name="Laetsch D."/>
            <person name="Stevens L."/>
            <person name="Kumar S."/>
            <person name="Horikawa D."/>
            <person name="Ishino K."/>
            <person name="Komine S."/>
            <person name="Tomita M."/>
            <person name="Blaxter M."/>
            <person name="Arakawa K."/>
        </authorList>
    </citation>
    <scope>NUCLEOTIDE SEQUENCE [LARGE SCALE GENOMIC DNA]</scope>
    <source>
        <strain evidence="3">Z151</strain>
    </source>
</reference>
<evidence type="ECO:0000313" key="2">
    <source>
        <dbReference type="EMBL" id="OQV16776.1"/>
    </source>
</evidence>
<accession>A0A1W0WNI2</accession>